<dbReference type="AlphaFoldDB" id="A0A3A9WGP1"/>
<feature type="region of interest" description="Disordered" evidence="1">
    <location>
        <begin position="168"/>
        <end position="219"/>
    </location>
</feature>
<comment type="caution">
    <text evidence="4">The sequence shown here is derived from an EMBL/GenBank/DDBJ whole genome shotgun (WGS) entry which is preliminary data.</text>
</comment>
<dbReference type="PANTHER" id="PTHR36834:SF1">
    <property type="entry name" value="INTEGRAL MEMBRANE PROTEIN"/>
    <property type="match status" value="1"/>
</dbReference>
<protein>
    <submittedName>
        <fullName evidence="4">VanZ family protein</fullName>
    </submittedName>
</protein>
<evidence type="ECO:0000313" key="6">
    <source>
        <dbReference type="Proteomes" id="UP000268652"/>
    </source>
</evidence>
<organism evidence="4 7">
    <name type="scientific">Streptomyces radicis</name>
    <dbReference type="NCBI Taxonomy" id="1750517"/>
    <lineage>
        <taxon>Bacteria</taxon>
        <taxon>Bacillati</taxon>
        <taxon>Actinomycetota</taxon>
        <taxon>Actinomycetes</taxon>
        <taxon>Kitasatosporales</taxon>
        <taxon>Streptomycetaceae</taxon>
        <taxon>Streptomyces</taxon>
    </lineage>
</organism>
<evidence type="ECO:0000313" key="4">
    <source>
        <dbReference type="EMBL" id="RKN05267.1"/>
    </source>
</evidence>
<keyword evidence="6" id="KW-1185">Reference proteome</keyword>
<dbReference type="InterPro" id="IPR006976">
    <property type="entry name" value="VanZ-like"/>
</dbReference>
<sequence>MPVQHHPAGSTGPEAGPRPRLAALTLLLAYLVGVAWLALRPLDVLWVSPANLQPLVTIRADVERGPAEALRTIGAGMLRLAPLGVLLPLLGKRLGGPRFASLIRTGFVGGMIALAIEGLQTLVPSRVADVDTVILNTLGIMVAHQLCYALLRARVLGERPGHGVWLPAQRRRSPAREAAPERHMGRGRARRHASALATHGQGPLPPGERALSLRGVSRG</sequence>
<dbReference type="Pfam" id="PF04892">
    <property type="entry name" value="VanZ"/>
    <property type="match status" value="1"/>
</dbReference>
<evidence type="ECO:0000256" key="2">
    <source>
        <dbReference type="SAM" id="Phobius"/>
    </source>
</evidence>
<reference evidence="6 7" key="1">
    <citation type="submission" date="2018-09" db="EMBL/GenBank/DDBJ databases">
        <title>Streptomyces sp. nov. DS1-2, an endophytic actinomycete isolated from roots of Dendrobium scabrilingue.</title>
        <authorList>
            <person name="Kuncharoen N."/>
            <person name="Kudo T."/>
            <person name="Ohkuma M."/>
            <person name="Yuki M."/>
            <person name="Tanasupawat S."/>
        </authorList>
    </citation>
    <scope>NUCLEOTIDE SEQUENCE [LARGE SCALE GENOMIC DNA]</scope>
    <source>
        <strain evidence="4 7">AZ1-7</strain>
        <strain evidence="5 6">DS1-2</strain>
    </source>
</reference>
<keyword evidence="2" id="KW-0472">Membrane</keyword>
<dbReference type="EMBL" id="RBDX01000028">
    <property type="protein sequence ID" value="RKN05267.1"/>
    <property type="molecule type" value="Genomic_DNA"/>
</dbReference>
<accession>A0A3A9WGP1</accession>
<dbReference type="Proteomes" id="UP000268652">
    <property type="component" value="Unassembled WGS sequence"/>
</dbReference>
<evidence type="ECO:0000259" key="3">
    <source>
        <dbReference type="Pfam" id="PF04892"/>
    </source>
</evidence>
<keyword evidence="2" id="KW-0812">Transmembrane</keyword>
<feature type="compositionally biased region" description="Basic and acidic residues" evidence="1">
    <location>
        <begin position="174"/>
        <end position="184"/>
    </location>
</feature>
<name>A0A3A9WGP1_9ACTN</name>
<dbReference type="Proteomes" id="UP000275024">
    <property type="component" value="Unassembled WGS sequence"/>
</dbReference>
<evidence type="ECO:0000256" key="1">
    <source>
        <dbReference type="SAM" id="MobiDB-lite"/>
    </source>
</evidence>
<proteinExistence type="predicted"/>
<evidence type="ECO:0000313" key="7">
    <source>
        <dbReference type="Proteomes" id="UP000275024"/>
    </source>
</evidence>
<feature type="domain" description="VanZ-like" evidence="3">
    <location>
        <begin position="28"/>
        <end position="149"/>
    </location>
</feature>
<feature type="transmembrane region" description="Helical" evidence="2">
    <location>
        <begin position="21"/>
        <end position="39"/>
    </location>
</feature>
<dbReference type="InterPro" id="IPR053150">
    <property type="entry name" value="Teicoplanin_resist-assoc"/>
</dbReference>
<gene>
    <name evidence="5" type="ORF">D7318_25510</name>
    <name evidence="4" type="ORF">D7319_26145</name>
</gene>
<dbReference type="PANTHER" id="PTHR36834">
    <property type="entry name" value="MEMBRANE PROTEIN-RELATED"/>
    <property type="match status" value="1"/>
</dbReference>
<keyword evidence="2" id="KW-1133">Transmembrane helix</keyword>
<dbReference type="EMBL" id="RBDY01000026">
    <property type="protein sequence ID" value="RKN16800.1"/>
    <property type="molecule type" value="Genomic_DNA"/>
</dbReference>
<evidence type="ECO:0000313" key="5">
    <source>
        <dbReference type="EMBL" id="RKN16800.1"/>
    </source>
</evidence>
<dbReference type="OrthoDB" id="4335551at2"/>